<keyword evidence="7" id="KW-1185">Reference proteome</keyword>
<dbReference type="Pfam" id="PF06803">
    <property type="entry name" value="DUF1232"/>
    <property type="match status" value="1"/>
</dbReference>
<dbReference type="InterPro" id="IPR016983">
    <property type="entry name" value="UCP031804"/>
</dbReference>
<dbReference type="AlphaFoldDB" id="A0A1U7IZZ4"/>
<evidence type="ECO:0000256" key="4">
    <source>
        <dbReference type="ARBA" id="ARBA00023136"/>
    </source>
</evidence>
<sequence>MGKHNRHYSDNSFWKKIKAVAASAGKGITEKVLTLYYCFCDRDTPAWAKTVIVGALGYFILPLDAIPDIAPVAGYTDDFGVIASAFTMVAVHIKQEHVDQAKEKLKIWFQA</sequence>
<evidence type="ECO:0000256" key="2">
    <source>
        <dbReference type="ARBA" id="ARBA00022692"/>
    </source>
</evidence>
<accession>A0A1U7IZZ4</accession>
<evidence type="ECO:0000313" key="6">
    <source>
        <dbReference type="EMBL" id="OKH44686.1"/>
    </source>
</evidence>
<organism evidence="6 7">
    <name type="scientific">Phormidium tenue NIES-30</name>
    <dbReference type="NCBI Taxonomy" id="549789"/>
    <lineage>
        <taxon>Bacteria</taxon>
        <taxon>Bacillati</taxon>
        <taxon>Cyanobacteriota</taxon>
        <taxon>Cyanophyceae</taxon>
        <taxon>Oscillatoriophycideae</taxon>
        <taxon>Oscillatoriales</taxon>
        <taxon>Oscillatoriaceae</taxon>
        <taxon>Phormidium</taxon>
    </lineage>
</organism>
<protein>
    <recommendedName>
        <fullName evidence="5">DUF1232 domain-containing protein</fullName>
    </recommendedName>
</protein>
<evidence type="ECO:0000313" key="7">
    <source>
        <dbReference type="Proteomes" id="UP000185557"/>
    </source>
</evidence>
<evidence type="ECO:0000259" key="5">
    <source>
        <dbReference type="Pfam" id="PF06803"/>
    </source>
</evidence>
<name>A0A1U7IZZ4_9CYAN</name>
<evidence type="ECO:0000256" key="3">
    <source>
        <dbReference type="ARBA" id="ARBA00022989"/>
    </source>
</evidence>
<dbReference type="PIRSF" id="PIRSF031804">
    <property type="entry name" value="UCP031804"/>
    <property type="match status" value="1"/>
</dbReference>
<comment type="subcellular location">
    <subcellularLocation>
        <location evidence="1">Endomembrane system</location>
        <topology evidence="1">Multi-pass membrane protein</topology>
    </subcellularLocation>
</comment>
<dbReference type="Proteomes" id="UP000185557">
    <property type="component" value="Unassembled WGS sequence"/>
</dbReference>
<keyword evidence="4" id="KW-0472">Membrane</keyword>
<dbReference type="GO" id="GO:0012505">
    <property type="term" value="C:endomembrane system"/>
    <property type="evidence" value="ECO:0007669"/>
    <property type="project" value="UniProtKB-SubCell"/>
</dbReference>
<dbReference type="OrthoDB" id="9793277at2"/>
<gene>
    <name evidence="6" type="ORF">NIES30_21995</name>
</gene>
<comment type="caution">
    <text evidence="6">The sequence shown here is derived from an EMBL/GenBank/DDBJ whole genome shotgun (WGS) entry which is preliminary data.</text>
</comment>
<reference evidence="6 7" key="1">
    <citation type="submission" date="2016-11" db="EMBL/GenBank/DDBJ databases">
        <title>Draft Genome Sequences of Nine Cyanobacterial Strains from Diverse Habitats.</title>
        <authorList>
            <person name="Zhu T."/>
            <person name="Hou S."/>
            <person name="Lu X."/>
            <person name="Hess W.R."/>
        </authorList>
    </citation>
    <scope>NUCLEOTIDE SEQUENCE [LARGE SCALE GENOMIC DNA]</scope>
    <source>
        <strain evidence="6 7">NIES-30</strain>
    </source>
</reference>
<evidence type="ECO:0000256" key="1">
    <source>
        <dbReference type="ARBA" id="ARBA00004127"/>
    </source>
</evidence>
<dbReference type="EMBL" id="MRCG01000021">
    <property type="protein sequence ID" value="OKH44686.1"/>
    <property type="molecule type" value="Genomic_DNA"/>
</dbReference>
<keyword evidence="2" id="KW-0812">Transmembrane</keyword>
<dbReference type="RefSeq" id="WP_073610602.1">
    <property type="nucleotide sequence ID" value="NZ_MRCG01000021.1"/>
</dbReference>
<keyword evidence="3" id="KW-1133">Transmembrane helix</keyword>
<feature type="domain" description="DUF1232" evidence="5">
    <location>
        <begin position="48"/>
        <end position="83"/>
    </location>
</feature>
<proteinExistence type="predicted"/>
<dbReference type="InterPro" id="IPR010652">
    <property type="entry name" value="DUF1232"/>
</dbReference>